<dbReference type="CDD" id="cd10747">
    <property type="entry name" value="DnaJ_C"/>
    <property type="match status" value="1"/>
</dbReference>
<dbReference type="SUPFAM" id="SSF46565">
    <property type="entry name" value="Chaperone J-domain"/>
    <property type="match status" value="1"/>
</dbReference>
<dbReference type="Pfam" id="PF00226">
    <property type="entry name" value="DnaJ"/>
    <property type="match status" value="1"/>
</dbReference>
<keyword evidence="9" id="KW-1185">Reference proteome</keyword>
<dbReference type="Gene3D" id="2.10.230.10">
    <property type="entry name" value="Heat shock protein DnaJ, cysteine-rich domain"/>
    <property type="match status" value="1"/>
</dbReference>
<proteinExistence type="inferred from homology"/>
<dbReference type="SUPFAM" id="SSF49493">
    <property type="entry name" value="HSP40/DnaJ peptide-binding domain"/>
    <property type="match status" value="2"/>
</dbReference>
<protein>
    <recommendedName>
        <fullName evidence="10">Chaperone protein DnaJ</fullName>
    </recommendedName>
</protein>
<reference evidence="8 9" key="1">
    <citation type="submission" date="2023-10" db="EMBL/GenBank/DDBJ databases">
        <authorList>
            <person name="Maclean D."/>
            <person name="Macfadyen A."/>
        </authorList>
    </citation>
    <scope>NUCLEOTIDE SEQUENCE [LARGE SCALE GENOMIC DNA]</scope>
</reference>
<dbReference type="AlphaFoldDB" id="A0AAV1ICF7"/>
<evidence type="ECO:0000256" key="3">
    <source>
        <dbReference type="ARBA" id="ARBA00022771"/>
    </source>
</evidence>
<accession>A0AAV1ICF7</accession>
<dbReference type="InterPro" id="IPR036410">
    <property type="entry name" value="HSP_DnaJ_Cys-rich_dom_sf"/>
</dbReference>
<dbReference type="PROSITE" id="PS50076">
    <property type="entry name" value="DNAJ_2"/>
    <property type="match status" value="1"/>
</dbReference>
<dbReference type="CDD" id="cd10719">
    <property type="entry name" value="DnaJ_zf"/>
    <property type="match status" value="1"/>
</dbReference>
<dbReference type="InterPro" id="IPR036869">
    <property type="entry name" value="J_dom_sf"/>
</dbReference>
<evidence type="ECO:0008006" key="10">
    <source>
        <dbReference type="Google" id="ProtNLM"/>
    </source>
</evidence>
<evidence type="ECO:0000256" key="2">
    <source>
        <dbReference type="ARBA" id="ARBA00022737"/>
    </source>
</evidence>
<evidence type="ECO:0000256" key="1">
    <source>
        <dbReference type="ARBA" id="ARBA00022723"/>
    </source>
</evidence>
<evidence type="ECO:0000313" key="9">
    <source>
        <dbReference type="Proteomes" id="UP001314263"/>
    </source>
</evidence>
<dbReference type="InterPro" id="IPR002939">
    <property type="entry name" value="DnaJ_C"/>
</dbReference>
<dbReference type="Gene3D" id="2.60.260.20">
    <property type="entry name" value="Urease metallochaperone UreE, N-terminal domain"/>
    <property type="match status" value="2"/>
</dbReference>
<feature type="domain" description="CR-type" evidence="7">
    <location>
        <begin position="157"/>
        <end position="240"/>
    </location>
</feature>
<evidence type="ECO:0000256" key="4">
    <source>
        <dbReference type="ARBA" id="ARBA00022833"/>
    </source>
</evidence>
<dbReference type="PANTHER" id="PTHR43096:SF10">
    <property type="entry name" value="CHAPERONE PROTEIN DNAJ A6, CHLOROPLASTIC"/>
    <property type="match status" value="1"/>
</dbReference>
<dbReference type="GO" id="GO:0031072">
    <property type="term" value="F:heat shock protein binding"/>
    <property type="evidence" value="ECO:0007669"/>
    <property type="project" value="InterPro"/>
</dbReference>
<dbReference type="PANTHER" id="PTHR43096">
    <property type="entry name" value="DNAJ HOMOLOG 1, MITOCHONDRIAL-RELATED"/>
    <property type="match status" value="1"/>
</dbReference>
<keyword evidence="3 5" id="KW-0863">Zinc-finger</keyword>
<evidence type="ECO:0000259" key="7">
    <source>
        <dbReference type="PROSITE" id="PS51188"/>
    </source>
</evidence>
<dbReference type="GO" id="GO:0051082">
    <property type="term" value="F:unfolded protein binding"/>
    <property type="evidence" value="ECO:0007669"/>
    <property type="project" value="InterPro"/>
</dbReference>
<dbReference type="GO" id="GO:0042026">
    <property type="term" value="P:protein refolding"/>
    <property type="evidence" value="ECO:0007669"/>
    <property type="project" value="TreeGrafter"/>
</dbReference>
<dbReference type="SMART" id="SM00271">
    <property type="entry name" value="DnaJ"/>
    <property type="match status" value="1"/>
</dbReference>
<dbReference type="GO" id="GO:0005737">
    <property type="term" value="C:cytoplasm"/>
    <property type="evidence" value="ECO:0007669"/>
    <property type="project" value="TreeGrafter"/>
</dbReference>
<dbReference type="GO" id="GO:0005524">
    <property type="term" value="F:ATP binding"/>
    <property type="evidence" value="ECO:0007669"/>
    <property type="project" value="InterPro"/>
</dbReference>
<keyword evidence="1 5" id="KW-0479">Metal-binding</keyword>
<feature type="domain" description="J" evidence="6">
    <location>
        <begin position="58"/>
        <end position="122"/>
    </location>
</feature>
<dbReference type="HAMAP" id="MF_01152">
    <property type="entry name" value="DnaJ"/>
    <property type="match status" value="1"/>
</dbReference>
<dbReference type="GO" id="GO:0008270">
    <property type="term" value="F:zinc ion binding"/>
    <property type="evidence" value="ECO:0007669"/>
    <property type="project" value="UniProtKB-KW"/>
</dbReference>
<dbReference type="PRINTS" id="PR00625">
    <property type="entry name" value="JDOMAIN"/>
</dbReference>
<evidence type="ECO:0000313" key="8">
    <source>
        <dbReference type="EMBL" id="CAK0784402.1"/>
    </source>
</evidence>
<comment type="caution">
    <text evidence="8">The sequence shown here is derived from an EMBL/GenBank/DDBJ whole genome shotgun (WGS) entry which is preliminary data.</text>
</comment>
<dbReference type="Gene3D" id="1.10.287.110">
    <property type="entry name" value="DnaJ domain"/>
    <property type="match status" value="1"/>
</dbReference>
<dbReference type="InterPro" id="IPR008971">
    <property type="entry name" value="HSP40/DnaJ_pept-bd"/>
</dbReference>
<dbReference type="InterPro" id="IPR001305">
    <property type="entry name" value="HSP_DnaJ_Cys-rich_dom"/>
</dbReference>
<dbReference type="Proteomes" id="UP001314263">
    <property type="component" value="Unassembled WGS sequence"/>
</dbReference>
<keyword evidence="4 5" id="KW-0862">Zinc</keyword>
<dbReference type="Pfam" id="PF01556">
    <property type="entry name" value="DnaJ_C"/>
    <property type="match status" value="1"/>
</dbReference>
<dbReference type="GO" id="GO:0009408">
    <property type="term" value="P:response to heat"/>
    <property type="evidence" value="ECO:0007669"/>
    <property type="project" value="InterPro"/>
</dbReference>
<keyword evidence="2" id="KW-0677">Repeat</keyword>
<dbReference type="CDD" id="cd06257">
    <property type="entry name" value="DnaJ"/>
    <property type="match status" value="1"/>
</dbReference>
<dbReference type="InterPro" id="IPR001623">
    <property type="entry name" value="DnaJ_domain"/>
</dbReference>
<gene>
    <name evidence="8" type="ORF">CVIRNUC_007606</name>
</gene>
<dbReference type="InterPro" id="IPR012724">
    <property type="entry name" value="DnaJ"/>
</dbReference>
<organism evidence="8 9">
    <name type="scientific">Coccomyxa viridis</name>
    <dbReference type="NCBI Taxonomy" id="1274662"/>
    <lineage>
        <taxon>Eukaryota</taxon>
        <taxon>Viridiplantae</taxon>
        <taxon>Chlorophyta</taxon>
        <taxon>core chlorophytes</taxon>
        <taxon>Trebouxiophyceae</taxon>
        <taxon>Trebouxiophyceae incertae sedis</taxon>
        <taxon>Coccomyxaceae</taxon>
        <taxon>Coccomyxa</taxon>
    </lineage>
</organism>
<dbReference type="EMBL" id="CAUYUE010000010">
    <property type="protein sequence ID" value="CAK0784402.1"/>
    <property type="molecule type" value="Genomic_DNA"/>
</dbReference>
<feature type="zinc finger region" description="CR-type" evidence="5">
    <location>
        <begin position="157"/>
        <end position="240"/>
    </location>
</feature>
<evidence type="ECO:0000256" key="5">
    <source>
        <dbReference type="PROSITE-ProRule" id="PRU00546"/>
    </source>
</evidence>
<dbReference type="PROSITE" id="PS51188">
    <property type="entry name" value="ZF_CR"/>
    <property type="match status" value="1"/>
</dbReference>
<dbReference type="Pfam" id="PF00684">
    <property type="entry name" value="DnaJ_CXXCXGXG"/>
    <property type="match status" value="1"/>
</dbReference>
<name>A0AAV1ICF7_9CHLO</name>
<dbReference type="SUPFAM" id="SSF57938">
    <property type="entry name" value="DnaJ/Hsp40 cysteine-rich domain"/>
    <property type="match status" value="1"/>
</dbReference>
<evidence type="ECO:0000259" key="6">
    <source>
        <dbReference type="PROSITE" id="PS50076"/>
    </source>
</evidence>
<sequence>MSGLSSWAPIVHHPFATSYCGSSHAGALRSTFRTCHSLVSCHLARKRRSPERLSVRADLYRVLHVSPTASQAQISASYRRLARKYHPDVNGSEEASSIYGTIKLAYDILSDSSRRKHYDRFGSGLRGTPGGAGTSEAIKGGDVVTVVTLSFQEAALGKRYSLQVAAKRACPDCVGSGCRPGSRPVFCALCKGTGNVRAHHAGLTGHGMRMVMACPACGATGIVRQEWCTRCGGDGRASSSVTLSVIIPPGVDAESVLKVRGQGDAGRAGGLPGDLYITFLVKASAGMRRRGLDLYSQVVVRYTDAILGVETQVATIHGQAALRIPAGIQDGQVLTMRGAGISPGAAGLASSDGVRQIGAGESQRGAHHFTVIVLLPSQISQVERLCLLQLRELLEADVSSLQGSEPCMAAAE</sequence>